<organism evidence="6 7">
    <name type="scientific">Parabacteroides chinchillae</name>
    <dbReference type="NCBI Taxonomy" id="871327"/>
    <lineage>
        <taxon>Bacteria</taxon>
        <taxon>Pseudomonadati</taxon>
        <taxon>Bacteroidota</taxon>
        <taxon>Bacteroidia</taxon>
        <taxon>Bacteroidales</taxon>
        <taxon>Tannerellaceae</taxon>
        <taxon>Parabacteroides</taxon>
    </lineage>
</organism>
<evidence type="ECO:0000256" key="2">
    <source>
        <dbReference type="ARBA" id="ARBA00022692"/>
    </source>
</evidence>
<dbReference type="Pfam" id="PF07681">
    <property type="entry name" value="DoxX"/>
    <property type="match status" value="1"/>
</dbReference>
<evidence type="ECO:0000256" key="1">
    <source>
        <dbReference type="ARBA" id="ARBA00004141"/>
    </source>
</evidence>
<comment type="subcellular location">
    <subcellularLocation>
        <location evidence="1">Membrane</location>
        <topology evidence="1">Multi-pass membrane protein</topology>
    </subcellularLocation>
</comment>
<keyword evidence="7" id="KW-1185">Reference proteome</keyword>
<comment type="caution">
    <text evidence="6">The sequence shown here is derived from an EMBL/GenBank/DDBJ whole genome shotgun (WGS) entry which is preliminary data.</text>
</comment>
<proteinExistence type="predicted"/>
<accession>A0A8G2BWJ7</accession>
<dbReference type="GO" id="GO:0016020">
    <property type="term" value="C:membrane"/>
    <property type="evidence" value="ECO:0007669"/>
    <property type="project" value="UniProtKB-SubCell"/>
</dbReference>
<name>A0A8G2BWJ7_9BACT</name>
<feature type="transmembrane region" description="Helical" evidence="5">
    <location>
        <begin position="75"/>
        <end position="92"/>
    </location>
</feature>
<keyword evidence="3 5" id="KW-1133">Transmembrane helix</keyword>
<evidence type="ECO:0000313" key="6">
    <source>
        <dbReference type="EMBL" id="SEF89772.1"/>
    </source>
</evidence>
<feature type="transmembrane region" description="Helical" evidence="5">
    <location>
        <begin position="99"/>
        <end position="119"/>
    </location>
</feature>
<dbReference type="EMBL" id="FNVS01000009">
    <property type="protein sequence ID" value="SEF89772.1"/>
    <property type="molecule type" value="Genomic_DNA"/>
</dbReference>
<dbReference type="AlphaFoldDB" id="A0A8G2BWJ7"/>
<feature type="transmembrane region" description="Helical" evidence="5">
    <location>
        <begin position="131"/>
        <end position="151"/>
    </location>
</feature>
<keyword evidence="4 5" id="KW-0472">Membrane</keyword>
<reference evidence="6 7" key="1">
    <citation type="submission" date="2016-10" db="EMBL/GenBank/DDBJ databases">
        <authorList>
            <person name="Varghese N."/>
            <person name="Submissions S."/>
        </authorList>
    </citation>
    <scope>NUCLEOTIDE SEQUENCE [LARGE SCALE GENOMIC DNA]</scope>
    <source>
        <strain evidence="6 7">DSM 29073</strain>
    </source>
</reference>
<evidence type="ECO:0000256" key="5">
    <source>
        <dbReference type="SAM" id="Phobius"/>
    </source>
</evidence>
<dbReference type="Proteomes" id="UP000236725">
    <property type="component" value="Unassembled WGS sequence"/>
</dbReference>
<evidence type="ECO:0000256" key="3">
    <source>
        <dbReference type="ARBA" id="ARBA00022989"/>
    </source>
</evidence>
<dbReference type="RefSeq" id="WP_099464084.1">
    <property type="nucleotide sequence ID" value="NZ_FNVS01000009.1"/>
</dbReference>
<keyword evidence="2 5" id="KW-0812">Transmembrane</keyword>
<evidence type="ECO:0000256" key="4">
    <source>
        <dbReference type="ARBA" id="ARBA00023136"/>
    </source>
</evidence>
<dbReference type="InterPro" id="IPR032808">
    <property type="entry name" value="DoxX"/>
</dbReference>
<sequence length="168" mass="19114">MNKEQCYTKAQLTWLMMLRLFIGWHFMYEGMVKIMNPKWTSMPYLLDSKGFASSFFIGLTQDANMVDMINLANEWALLLIGLGLTLGCLYRLSSVGGMILLAMYTLSHPSFIGAEYMMPFEGSYLWIDKNLVELAALGLLCVFPTSQIFGFDRMLGKVCPILHKLKLI</sequence>
<gene>
    <name evidence="6" type="ORF">SAMN05444001_10934</name>
</gene>
<evidence type="ECO:0000313" key="7">
    <source>
        <dbReference type="Proteomes" id="UP000236725"/>
    </source>
</evidence>
<feature type="transmembrane region" description="Helical" evidence="5">
    <location>
        <begin position="12"/>
        <end position="28"/>
    </location>
</feature>
<protein>
    <submittedName>
        <fullName evidence="6">Thiosulfate dehydrogenase [quinone] large subunit</fullName>
    </submittedName>
</protein>